<evidence type="ECO:0000313" key="3">
    <source>
        <dbReference type="Proteomes" id="UP001623348"/>
    </source>
</evidence>
<evidence type="ECO:0000256" key="1">
    <source>
        <dbReference type="SAM" id="MobiDB-lite"/>
    </source>
</evidence>
<dbReference type="AlphaFoldDB" id="A0ABC9YI44"/>
<dbReference type="GO" id="GO:0016787">
    <property type="term" value="F:hydrolase activity"/>
    <property type="evidence" value="ECO:0007669"/>
    <property type="project" value="UniProtKB-KW"/>
</dbReference>
<keyword evidence="3" id="KW-1185">Reference proteome</keyword>
<keyword evidence="2" id="KW-0378">Hydrolase</keyword>
<proteinExistence type="predicted"/>
<gene>
    <name evidence="2" type="ORF">GRJ2_003440000</name>
</gene>
<feature type="compositionally biased region" description="Polar residues" evidence="1">
    <location>
        <begin position="220"/>
        <end position="234"/>
    </location>
</feature>
<feature type="compositionally biased region" description="Basic and acidic residues" evidence="1">
    <location>
        <begin position="250"/>
        <end position="259"/>
    </location>
</feature>
<sequence length="259" mass="29777">MRERYPFSEDVVCHPGKWTTMERGIQYLRELAMQEMVYYDPDNVQLLTDPDEVQCTRLVWWTFVQSTPPAYVKSLAVLAWKDEEAPTVNEVAGQLQQYEENLSSSLRACVSAVERLSEKSKNFFEKLSQEFWQLKEDTSNSPLVWTSISAVRSKCSSPQERGYRGYTPRGTLWFYLRDHGEDMRKWDVKPTSTQEAQACELQGKTISNGGSSRKIAAPVSSEQFPRQSSRTDFTSDLMEGASDSYLQEVNNKDEIQTDM</sequence>
<organism evidence="2 3">
    <name type="scientific">Grus japonensis</name>
    <name type="common">Japanese crane</name>
    <name type="synonym">Red-crowned crane</name>
    <dbReference type="NCBI Taxonomy" id="30415"/>
    <lineage>
        <taxon>Eukaryota</taxon>
        <taxon>Metazoa</taxon>
        <taxon>Chordata</taxon>
        <taxon>Craniata</taxon>
        <taxon>Vertebrata</taxon>
        <taxon>Euteleostomi</taxon>
        <taxon>Archelosauria</taxon>
        <taxon>Archosauria</taxon>
        <taxon>Dinosauria</taxon>
        <taxon>Saurischia</taxon>
        <taxon>Theropoda</taxon>
        <taxon>Coelurosauria</taxon>
        <taxon>Aves</taxon>
        <taxon>Neognathae</taxon>
        <taxon>Neoaves</taxon>
        <taxon>Gruiformes</taxon>
        <taxon>Gruidae</taxon>
        <taxon>Grus</taxon>
    </lineage>
</organism>
<evidence type="ECO:0000313" key="2">
    <source>
        <dbReference type="EMBL" id="GAB0209743.1"/>
    </source>
</evidence>
<protein>
    <submittedName>
        <fullName evidence="2">Ubiquitin carboxyl-terminal hydrolase 4</fullName>
    </submittedName>
</protein>
<feature type="region of interest" description="Disordered" evidence="1">
    <location>
        <begin position="207"/>
        <end position="259"/>
    </location>
</feature>
<dbReference type="EMBL" id="BAAFJT010000318">
    <property type="protein sequence ID" value="GAB0209743.1"/>
    <property type="molecule type" value="Genomic_DNA"/>
</dbReference>
<comment type="caution">
    <text evidence="2">The sequence shown here is derived from an EMBL/GenBank/DDBJ whole genome shotgun (WGS) entry which is preliminary data.</text>
</comment>
<reference evidence="2 3" key="1">
    <citation type="submission" date="2024-06" db="EMBL/GenBank/DDBJ databases">
        <title>The draft genome of Grus japonensis, version 3.</title>
        <authorList>
            <person name="Nabeshima K."/>
            <person name="Suzuki S."/>
            <person name="Onuma M."/>
        </authorList>
    </citation>
    <scope>NUCLEOTIDE SEQUENCE [LARGE SCALE GENOMIC DNA]</scope>
    <source>
        <strain evidence="2 3">451A</strain>
    </source>
</reference>
<dbReference type="Proteomes" id="UP001623348">
    <property type="component" value="Unassembled WGS sequence"/>
</dbReference>
<accession>A0ABC9YI44</accession>
<name>A0ABC9YI44_GRUJA</name>